<keyword evidence="3" id="KW-0067">ATP-binding</keyword>
<proteinExistence type="predicted"/>
<evidence type="ECO:0000256" key="1">
    <source>
        <dbReference type="ARBA" id="ARBA00022612"/>
    </source>
</evidence>
<evidence type="ECO:0000259" key="5">
    <source>
        <dbReference type="Pfam" id="PF17289"/>
    </source>
</evidence>
<name>A0A8S5U620_9CAUD</name>
<reference evidence="6" key="1">
    <citation type="journal article" date="2021" name="Proc. Natl. Acad. Sci. U.S.A.">
        <title>A Catalog of Tens of Thousands of Viruses from Human Metagenomes Reveals Hidden Associations with Chronic Diseases.</title>
        <authorList>
            <person name="Tisza M.J."/>
            <person name="Buck C.B."/>
        </authorList>
    </citation>
    <scope>NUCLEOTIDE SEQUENCE</scope>
    <source>
        <strain evidence="6">CtwHj1</strain>
    </source>
</reference>
<dbReference type="Gene3D" id="3.30.420.280">
    <property type="match status" value="1"/>
</dbReference>
<keyword evidence="4" id="KW-0231">Viral genome packaging</keyword>
<dbReference type="EMBL" id="BK016018">
    <property type="protein sequence ID" value="DAF89892.1"/>
    <property type="molecule type" value="Genomic_DNA"/>
</dbReference>
<organism evidence="6">
    <name type="scientific">Siphoviridae sp. ctwHj1</name>
    <dbReference type="NCBI Taxonomy" id="2825727"/>
    <lineage>
        <taxon>Viruses</taxon>
        <taxon>Duplodnaviria</taxon>
        <taxon>Heunggongvirae</taxon>
        <taxon>Uroviricota</taxon>
        <taxon>Caudoviricetes</taxon>
    </lineage>
</organism>
<dbReference type="GO" id="GO:0005524">
    <property type="term" value="F:ATP binding"/>
    <property type="evidence" value="ECO:0007669"/>
    <property type="project" value="UniProtKB-KW"/>
</dbReference>
<keyword evidence="2" id="KW-0547">Nucleotide-binding</keyword>
<dbReference type="InterPro" id="IPR027417">
    <property type="entry name" value="P-loop_NTPase"/>
</dbReference>
<dbReference type="Gene3D" id="3.40.50.300">
    <property type="entry name" value="P-loop containing nucleotide triphosphate hydrolases"/>
    <property type="match status" value="1"/>
</dbReference>
<dbReference type="Pfam" id="PF03237">
    <property type="entry name" value="Terminase_6N"/>
    <property type="match status" value="1"/>
</dbReference>
<evidence type="ECO:0000256" key="4">
    <source>
        <dbReference type="ARBA" id="ARBA00023219"/>
    </source>
</evidence>
<protein>
    <submittedName>
        <fullName evidence="6">Large terminase</fullName>
    </submittedName>
</protein>
<feature type="domain" description="Terminase large subunit gp17-like C-terminal" evidence="5">
    <location>
        <begin position="258"/>
        <end position="420"/>
    </location>
</feature>
<evidence type="ECO:0000256" key="2">
    <source>
        <dbReference type="ARBA" id="ARBA00022741"/>
    </source>
</evidence>
<evidence type="ECO:0000256" key="3">
    <source>
        <dbReference type="ARBA" id="ARBA00022840"/>
    </source>
</evidence>
<evidence type="ECO:0000313" key="6">
    <source>
        <dbReference type="EMBL" id="DAF89892.1"/>
    </source>
</evidence>
<dbReference type="InterPro" id="IPR035421">
    <property type="entry name" value="Terminase_6C"/>
</dbReference>
<accession>A0A8S5U620</accession>
<sequence length="438" mass="49264">MSMMISPELNIPQSDFLSLPQKFRAYVAGFGAGKTWAGCAGLAMHFWANPLIDAGYFAPTYPQIRDIFYPTVAACFEQWGLRTLVKFSPPEVFVYSGNTLRGVIKCRSMSKPESIIGFKIGHALVDEIDVMPMEKATVAWQKILARMRYNVEGLRNGIDVTTTPEGFKFVYNQFVKQVREKPDLGQMYGIVRASTYDNEINLPDDYIPSLLQSYPAQLIDAYINGEFVNLTSGTIYSAFKRNFNSCSEKIQNGEPLYIGMDFNVGKMAAVAHVKREGMPCAVDEIVNAYDTPDMIRRIKERYWKYEGGKYRPTCQIRIYPDASGDSRRSVNASQTDIALLREAGFVVCVNSSNPPVKDRINAMNSMFCNALGERRYKVNPDTCPSYTEALEQQPWAANGEPDKTTGHDHVNDAAGYFIVKEYPVIKNFTTSARYSSSR</sequence>
<dbReference type="Pfam" id="PF17289">
    <property type="entry name" value="Terminase_6C"/>
    <property type="match status" value="1"/>
</dbReference>
<keyword evidence="1" id="KW-1188">Viral release from host cell</keyword>